<comment type="caution">
    <text evidence="7">The sequence shown here is derived from an EMBL/GenBank/DDBJ whole genome shotgun (WGS) entry which is preliminary data.</text>
</comment>
<keyword evidence="3" id="KW-0378">Hydrolase</keyword>
<proteinExistence type="inferred from homology"/>
<keyword evidence="8" id="KW-1185">Reference proteome</keyword>
<dbReference type="AlphaFoldDB" id="A0A5B1CPN4"/>
<organism evidence="7 8">
    <name type="scientific">Rubripirellula obstinata</name>
    <dbReference type="NCBI Taxonomy" id="406547"/>
    <lineage>
        <taxon>Bacteria</taxon>
        <taxon>Pseudomonadati</taxon>
        <taxon>Planctomycetota</taxon>
        <taxon>Planctomycetia</taxon>
        <taxon>Pirellulales</taxon>
        <taxon>Pirellulaceae</taxon>
        <taxon>Rubripirellula</taxon>
    </lineage>
</organism>
<dbReference type="Gene3D" id="3.60.10.10">
    <property type="entry name" value="Endonuclease/exonuclease/phosphatase"/>
    <property type="match status" value="1"/>
</dbReference>
<sequence>MGWLLGRRSRSKRSRSSRKNDRSFSTSIPLLRWLGPSFTFSGIVGLLFMVVTGRIDLSVFDQWMGNGENPIGELIADSGQPQRSRIEPVALQMDNRSRETIRIATFNIQFFGPSKVSNPQIMQSIARIVSQFDVVAIQEIRNGQVSPIGELVSLLRASGASYSSSVSESIGEGDRYKEAYAFVYDQSRIAMIPGSAYVVQDPDELMSREPMVASFETRTGSPDGRPPFRFTLINVHTSPSEVAENAIINEMNVLDDVFTSVRNYEYGMTGEEDFILLGDLNVDTAGLRELGQIPSVFSIAGDAMTNTRRTKTYDHILIDRNMTTEFTGRYGILDLQNTFGISEEEALKISDHFPVWAEFTIYEAPRLTPQVPPIATRNQTRDQASGTRY</sequence>
<dbReference type="GO" id="GO:0006308">
    <property type="term" value="P:DNA catabolic process"/>
    <property type="evidence" value="ECO:0007669"/>
    <property type="project" value="InterPro"/>
</dbReference>
<gene>
    <name evidence="7" type="ORF">LF1_50910</name>
</gene>
<evidence type="ECO:0000256" key="1">
    <source>
        <dbReference type="ARBA" id="ARBA00007359"/>
    </source>
</evidence>
<keyword evidence="5" id="KW-0812">Transmembrane</keyword>
<dbReference type="GO" id="GO:0004519">
    <property type="term" value="F:endonuclease activity"/>
    <property type="evidence" value="ECO:0007669"/>
    <property type="project" value="UniProtKB-KW"/>
</dbReference>
<dbReference type="InterPro" id="IPR005135">
    <property type="entry name" value="Endo/exonuclease/phosphatase"/>
</dbReference>
<reference evidence="7 8" key="1">
    <citation type="submission" date="2019-08" db="EMBL/GenBank/DDBJ databases">
        <title>Deep-cultivation of Planctomycetes and their phenomic and genomic characterization uncovers novel biology.</title>
        <authorList>
            <person name="Wiegand S."/>
            <person name="Jogler M."/>
            <person name="Boedeker C."/>
            <person name="Pinto D."/>
            <person name="Vollmers J."/>
            <person name="Rivas-Marin E."/>
            <person name="Kohn T."/>
            <person name="Peeters S.H."/>
            <person name="Heuer A."/>
            <person name="Rast P."/>
            <person name="Oberbeckmann S."/>
            <person name="Bunk B."/>
            <person name="Jeske O."/>
            <person name="Meyerdierks A."/>
            <person name="Storesund J.E."/>
            <person name="Kallscheuer N."/>
            <person name="Luecker S."/>
            <person name="Lage O.M."/>
            <person name="Pohl T."/>
            <person name="Merkel B.J."/>
            <person name="Hornburger P."/>
            <person name="Mueller R.-W."/>
            <person name="Bruemmer F."/>
            <person name="Labrenz M."/>
            <person name="Spormann A.M."/>
            <person name="Op Den Camp H."/>
            <person name="Overmann J."/>
            <person name="Amann R."/>
            <person name="Jetten M.S.M."/>
            <person name="Mascher T."/>
            <person name="Medema M.H."/>
            <person name="Devos D.P."/>
            <person name="Kaster A.-K."/>
            <person name="Ovreas L."/>
            <person name="Rohde M."/>
            <person name="Galperin M.Y."/>
            <person name="Jogler C."/>
        </authorList>
    </citation>
    <scope>NUCLEOTIDE SEQUENCE [LARGE SCALE GENOMIC DNA]</scope>
    <source>
        <strain evidence="7 8">LF1</strain>
    </source>
</reference>
<protein>
    <submittedName>
        <fullName evidence="7">Endonuclease/Exonuclease/phosphatase family protein</fullName>
    </submittedName>
</protein>
<dbReference type="SMART" id="SM00476">
    <property type="entry name" value="DNaseIc"/>
    <property type="match status" value="1"/>
</dbReference>
<dbReference type="PANTHER" id="PTHR11371">
    <property type="entry name" value="DEOXYRIBONUCLEASE"/>
    <property type="match status" value="1"/>
</dbReference>
<keyword evidence="7" id="KW-0255">Endonuclease</keyword>
<evidence type="ECO:0000256" key="2">
    <source>
        <dbReference type="ARBA" id="ARBA00022722"/>
    </source>
</evidence>
<feature type="domain" description="Endonuclease/exonuclease/phosphatase" evidence="6">
    <location>
        <begin position="104"/>
        <end position="352"/>
    </location>
</feature>
<evidence type="ECO:0000259" key="6">
    <source>
        <dbReference type="Pfam" id="PF03372"/>
    </source>
</evidence>
<dbReference type="Proteomes" id="UP000322699">
    <property type="component" value="Unassembled WGS sequence"/>
</dbReference>
<evidence type="ECO:0000256" key="3">
    <source>
        <dbReference type="ARBA" id="ARBA00022801"/>
    </source>
</evidence>
<dbReference type="SUPFAM" id="SSF56219">
    <property type="entry name" value="DNase I-like"/>
    <property type="match status" value="1"/>
</dbReference>
<dbReference type="InterPro" id="IPR036691">
    <property type="entry name" value="Endo/exonu/phosph_ase_sf"/>
</dbReference>
<accession>A0A5B1CPN4</accession>
<dbReference type="GO" id="GO:0004536">
    <property type="term" value="F:DNA nuclease activity"/>
    <property type="evidence" value="ECO:0007669"/>
    <property type="project" value="InterPro"/>
</dbReference>
<evidence type="ECO:0000313" key="8">
    <source>
        <dbReference type="Proteomes" id="UP000322699"/>
    </source>
</evidence>
<dbReference type="PANTHER" id="PTHR11371:SF31">
    <property type="entry name" value="EXTRACELLULAR NUCLEASE"/>
    <property type="match status" value="1"/>
</dbReference>
<evidence type="ECO:0000256" key="4">
    <source>
        <dbReference type="SAM" id="MobiDB-lite"/>
    </source>
</evidence>
<dbReference type="EMBL" id="VRLW01000001">
    <property type="protein sequence ID" value="KAA1262526.1"/>
    <property type="molecule type" value="Genomic_DNA"/>
</dbReference>
<dbReference type="PRINTS" id="PR00130">
    <property type="entry name" value="DNASEI"/>
</dbReference>
<dbReference type="Pfam" id="PF03372">
    <property type="entry name" value="Exo_endo_phos"/>
    <property type="match status" value="1"/>
</dbReference>
<feature type="transmembrane region" description="Helical" evidence="5">
    <location>
        <begin position="30"/>
        <end position="51"/>
    </location>
</feature>
<keyword evidence="5" id="KW-1133">Transmembrane helix</keyword>
<feature type="region of interest" description="Disordered" evidence="4">
    <location>
        <begin position="1"/>
        <end position="22"/>
    </location>
</feature>
<dbReference type="GO" id="GO:0004527">
    <property type="term" value="F:exonuclease activity"/>
    <property type="evidence" value="ECO:0007669"/>
    <property type="project" value="UniProtKB-KW"/>
</dbReference>
<comment type="similarity">
    <text evidence="1">Belongs to the DNase I family.</text>
</comment>
<dbReference type="InterPro" id="IPR016202">
    <property type="entry name" value="DNase_I"/>
</dbReference>
<evidence type="ECO:0000256" key="5">
    <source>
        <dbReference type="SAM" id="Phobius"/>
    </source>
</evidence>
<feature type="compositionally biased region" description="Basic residues" evidence="4">
    <location>
        <begin position="7"/>
        <end position="17"/>
    </location>
</feature>
<keyword evidence="5" id="KW-0472">Membrane</keyword>
<keyword evidence="2" id="KW-0540">Nuclease</keyword>
<name>A0A5B1CPN4_9BACT</name>
<evidence type="ECO:0000313" key="7">
    <source>
        <dbReference type="EMBL" id="KAA1262526.1"/>
    </source>
</evidence>
<keyword evidence="7" id="KW-0269">Exonuclease</keyword>
<dbReference type="OrthoDB" id="5500612at2"/>